<dbReference type="InterPro" id="IPR049704">
    <property type="entry name" value="Aminotrans_3_PPA_site"/>
</dbReference>
<organism evidence="4 5">
    <name type="scientific">Petrolisthes manimaculis</name>
    <dbReference type="NCBI Taxonomy" id="1843537"/>
    <lineage>
        <taxon>Eukaryota</taxon>
        <taxon>Metazoa</taxon>
        <taxon>Ecdysozoa</taxon>
        <taxon>Arthropoda</taxon>
        <taxon>Crustacea</taxon>
        <taxon>Multicrustacea</taxon>
        <taxon>Malacostraca</taxon>
        <taxon>Eumalacostraca</taxon>
        <taxon>Eucarida</taxon>
        <taxon>Decapoda</taxon>
        <taxon>Pleocyemata</taxon>
        <taxon>Anomura</taxon>
        <taxon>Galatheoidea</taxon>
        <taxon>Porcellanidae</taxon>
        <taxon>Petrolisthes</taxon>
    </lineage>
</organism>
<keyword evidence="2" id="KW-0663">Pyridoxal phosphate</keyword>
<feature type="region of interest" description="Disordered" evidence="3">
    <location>
        <begin position="551"/>
        <end position="582"/>
    </location>
</feature>
<dbReference type="PROSITE" id="PS00600">
    <property type="entry name" value="AA_TRANSFER_CLASS_3"/>
    <property type="match status" value="1"/>
</dbReference>
<dbReference type="GO" id="GO:0030170">
    <property type="term" value="F:pyridoxal phosphate binding"/>
    <property type="evidence" value="ECO:0007669"/>
    <property type="project" value="InterPro"/>
</dbReference>
<dbReference type="CDD" id="cd00610">
    <property type="entry name" value="OAT_like"/>
    <property type="match status" value="1"/>
</dbReference>
<name>A0AAE1PNQ3_9EUCA</name>
<evidence type="ECO:0000256" key="3">
    <source>
        <dbReference type="SAM" id="MobiDB-lite"/>
    </source>
</evidence>
<comment type="caution">
    <text evidence="4">The sequence shown here is derived from an EMBL/GenBank/DDBJ whole genome shotgun (WGS) entry which is preliminary data.</text>
</comment>
<proteinExistence type="inferred from homology"/>
<gene>
    <name evidence="4" type="ORF">Pmani_016917</name>
</gene>
<evidence type="ECO:0000256" key="1">
    <source>
        <dbReference type="ARBA" id="ARBA00008954"/>
    </source>
</evidence>
<sequence length="582" mass="64638">MPVTGNENMSRKRSRKRKVGDDDTENLHSQQHPLAAASIRGLDYNVVRMLQGNNDDFAVEVGGMMDSFSSPAAVVGQSSTSSFSSGAPTFRAHQEECTDVTNDPLVKMFQSFRLNQEQRPLKIVRSSYQYLYDTTNSEYLDCVNSVSHVGHCHPAVMKAAAASMERDPSITGLDIDHGEMRYPDKLRQTLPHYLDTFLFCNSGSEAVDLALQLSTLHTGGTDAVVTDNAFHGSIGSVHHLSPKVFKANNMTKADWVHILAMPDLYRGQYQHGDPEAVHKYLSDARQVIENITQSGRKLACFIAEPMLVVPGMVIPSAAWLQEIYKMVREAGGLCIADEVQAGLGRVGSHFWSFQAQGVGPDILIIGKNIGNGYPMALVATSREIAAILGDRIKEYGCSRMMDAVGCAVLEVLQEEHLMTAAMSVGKYLREQLTILQHKHDYIGDVRGLGLMFGFEVVWSKESKRPAREAAEHIVHKMKEENVILACEGYNRNILMVMPPMCFTRDNVVHLVQQLDKVLSELPRHCYPIEGSAPVFCPPVVHQSTVSEGRLGILQPQEEEEEEDQLASRENVEDPKHNYQDLD</sequence>
<evidence type="ECO:0000256" key="2">
    <source>
        <dbReference type="ARBA" id="ARBA00022898"/>
    </source>
</evidence>
<dbReference type="Gene3D" id="3.90.1150.10">
    <property type="entry name" value="Aspartate Aminotransferase, domain 1"/>
    <property type="match status" value="1"/>
</dbReference>
<evidence type="ECO:0000313" key="5">
    <source>
        <dbReference type="Proteomes" id="UP001292094"/>
    </source>
</evidence>
<feature type="region of interest" description="Disordered" evidence="3">
    <location>
        <begin position="1"/>
        <end position="32"/>
    </location>
</feature>
<dbReference type="Proteomes" id="UP001292094">
    <property type="component" value="Unassembled WGS sequence"/>
</dbReference>
<evidence type="ECO:0000313" key="4">
    <source>
        <dbReference type="EMBL" id="KAK4311589.1"/>
    </source>
</evidence>
<comment type="similarity">
    <text evidence="1">Belongs to the class-III pyridoxal-phosphate-dependent aminotransferase family.</text>
</comment>
<dbReference type="GO" id="GO:0005739">
    <property type="term" value="C:mitochondrion"/>
    <property type="evidence" value="ECO:0007669"/>
    <property type="project" value="TreeGrafter"/>
</dbReference>
<keyword evidence="5" id="KW-1185">Reference proteome</keyword>
<dbReference type="Gene3D" id="3.40.640.10">
    <property type="entry name" value="Type I PLP-dependent aspartate aminotransferase-like (Major domain)"/>
    <property type="match status" value="1"/>
</dbReference>
<protein>
    <submittedName>
        <fullName evidence="4">Uncharacterized protein</fullName>
    </submittedName>
</protein>
<dbReference type="AlphaFoldDB" id="A0AAE1PNQ3"/>
<feature type="compositionally biased region" description="Basic and acidic residues" evidence="3">
    <location>
        <begin position="565"/>
        <end position="582"/>
    </location>
</feature>
<reference evidence="4" key="1">
    <citation type="submission" date="2023-11" db="EMBL/GenBank/DDBJ databases">
        <title>Genome assemblies of two species of porcelain crab, Petrolisthes cinctipes and Petrolisthes manimaculis (Anomura: Porcellanidae).</title>
        <authorList>
            <person name="Angst P."/>
        </authorList>
    </citation>
    <scope>NUCLEOTIDE SEQUENCE</scope>
    <source>
        <strain evidence="4">PB745_02</strain>
        <tissue evidence="4">Gill</tissue>
    </source>
</reference>
<dbReference type="GO" id="GO:0008483">
    <property type="term" value="F:transaminase activity"/>
    <property type="evidence" value="ECO:0007669"/>
    <property type="project" value="InterPro"/>
</dbReference>
<dbReference type="InterPro" id="IPR005814">
    <property type="entry name" value="Aminotrans_3"/>
</dbReference>
<dbReference type="PANTHER" id="PTHR45688:SF13">
    <property type="entry name" value="ALANINE--GLYOXYLATE AMINOTRANSFERASE 2-LIKE"/>
    <property type="match status" value="1"/>
</dbReference>
<accession>A0AAE1PNQ3</accession>
<dbReference type="InterPro" id="IPR015424">
    <property type="entry name" value="PyrdxlP-dep_Trfase"/>
</dbReference>
<dbReference type="InterPro" id="IPR015422">
    <property type="entry name" value="PyrdxlP-dep_Trfase_small"/>
</dbReference>
<dbReference type="EMBL" id="JAWZYT010001499">
    <property type="protein sequence ID" value="KAK4311589.1"/>
    <property type="molecule type" value="Genomic_DNA"/>
</dbReference>
<dbReference type="Pfam" id="PF00202">
    <property type="entry name" value="Aminotran_3"/>
    <property type="match status" value="1"/>
</dbReference>
<dbReference type="SUPFAM" id="SSF53383">
    <property type="entry name" value="PLP-dependent transferases"/>
    <property type="match status" value="1"/>
</dbReference>
<dbReference type="PANTHER" id="PTHR45688">
    <property type="match status" value="1"/>
</dbReference>
<dbReference type="InterPro" id="IPR015421">
    <property type="entry name" value="PyrdxlP-dep_Trfase_major"/>
</dbReference>